<evidence type="ECO:0000256" key="1">
    <source>
        <dbReference type="SAM" id="Phobius"/>
    </source>
</evidence>
<name>A0ABX0LAF6_9NEIS</name>
<dbReference type="InterPro" id="IPR019670">
    <property type="entry name" value="DUF2523"/>
</dbReference>
<dbReference type="Proteomes" id="UP001515641">
    <property type="component" value="Unassembled WGS sequence"/>
</dbReference>
<evidence type="ECO:0000313" key="2">
    <source>
        <dbReference type="EMBL" id="NHR04352.1"/>
    </source>
</evidence>
<evidence type="ECO:0000313" key="3">
    <source>
        <dbReference type="Proteomes" id="UP001515641"/>
    </source>
</evidence>
<keyword evidence="3" id="KW-1185">Reference proteome</keyword>
<dbReference type="EMBL" id="JAAOMA010000004">
    <property type="protein sequence ID" value="NHR04352.1"/>
    <property type="molecule type" value="Genomic_DNA"/>
</dbReference>
<dbReference type="RefSeq" id="WP_166450871.1">
    <property type="nucleotide sequence ID" value="NZ_JAAOMA010000004.1"/>
</dbReference>
<reference evidence="2 3" key="1">
    <citation type="submission" date="2020-03" db="EMBL/GenBank/DDBJ databases">
        <title>Draft genome sequence of environmentally isolated cultures.</title>
        <authorList>
            <person name="Wilson H.S."/>
            <person name="De Leon M.E."/>
        </authorList>
    </citation>
    <scope>NUCLEOTIDE SEQUENCE [LARGE SCALE GENOMIC DNA]</scope>
    <source>
        <strain evidence="2 3">HSC-31F16</strain>
    </source>
</reference>
<proteinExistence type="predicted"/>
<protein>
    <submittedName>
        <fullName evidence="2">DUF2523 domain-containing protein</fullName>
    </submittedName>
</protein>
<keyword evidence="1" id="KW-0472">Membrane</keyword>
<comment type="caution">
    <text evidence="2">The sequence shown here is derived from an EMBL/GenBank/DDBJ whole genome shotgun (WGS) entry which is preliminary data.</text>
</comment>
<dbReference type="Pfam" id="PF10734">
    <property type="entry name" value="DUF2523"/>
    <property type="match status" value="1"/>
</dbReference>
<organism evidence="2 3">
    <name type="scientific">Chromobacterium fluminis</name>
    <dbReference type="NCBI Taxonomy" id="3044269"/>
    <lineage>
        <taxon>Bacteria</taxon>
        <taxon>Pseudomonadati</taxon>
        <taxon>Pseudomonadota</taxon>
        <taxon>Betaproteobacteria</taxon>
        <taxon>Neisseriales</taxon>
        <taxon>Chromobacteriaceae</taxon>
        <taxon>Chromobacterium</taxon>
    </lineage>
</organism>
<gene>
    <name evidence="2" type="ORF">HA052_03995</name>
</gene>
<keyword evidence="1" id="KW-0812">Transmembrane</keyword>
<feature type="transmembrane region" description="Helical" evidence="1">
    <location>
        <begin position="56"/>
        <end position="80"/>
    </location>
</feature>
<keyword evidence="1" id="KW-1133">Transmembrane helix</keyword>
<feature type="transmembrane region" description="Helical" evidence="1">
    <location>
        <begin position="24"/>
        <end position="44"/>
    </location>
</feature>
<accession>A0ABX0LAF6</accession>
<sequence>MPLILSICAAVVTALLTNIVSRVIGAIGFGMIGYAGASAVLDLLKSLISQNLNAATSLVFAILSMAGFGQGLSIIFSALVMRATLAGMDSAGNIMQSKWKGFGK</sequence>